<feature type="compositionally biased region" description="Polar residues" evidence="1">
    <location>
        <begin position="95"/>
        <end position="113"/>
    </location>
</feature>
<feature type="region of interest" description="Disordered" evidence="1">
    <location>
        <begin position="90"/>
        <end position="116"/>
    </location>
</feature>
<gene>
    <name evidence="2" type="ORF">SERLADRAFT_469064</name>
</gene>
<evidence type="ECO:0000313" key="2">
    <source>
        <dbReference type="EMBL" id="EGO25022.1"/>
    </source>
</evidence>
<feature type="non-terminal residue" evidence="2">
    <location>
        <position position="262"/>
    </location>
</feature>
<protein>
    <submittedName>
        <fullName evidence="2">Uncharacterized protein</fullName>
    </submittedName>
</protein>
<proteinExistence type="predicted"/>
<accession>F8NWJ7</accession>
<name>F8NWJ7_SERL9</name>
<dbReference type="OrthoDB" id="2670291at2759"/>
<sequence>MCQCLALGQPVLVPWCEDSRKPRTKWTEAGLRREFCDLRHPVIWQDALLRAKERTESKESLPNVSPDVDQSDLETDGYWFSDYTPVGKKSRRATQLHSNNQSTEMLESESYLQGTKVHHSGPVGDCVDTLQHPEICANLLDSGSEERNRPFFIHMLCDHSHDFINTERINVIDGSSKKPIVTLAPPDSYNHNFHPMNKWKLMTGAGYVTFPHHDSGGLATYIMIKTGMKIWGIFRPKEDPSQPVESRSSTQHRLAVTEKILN</sequence>
<evidence type="ECO:0000256" key="1">
    <source>
        <dbReference type="SAM" id="MobiDB-lite"/>
    </source>
</evidence>
<dbReference type="GeneID" id="18819526"/>
<reference evidence="2" key="1">
    <citation type="submission" date="2011-04" db="EMBL/GenBank/DDBJ databases">
        <title>Evolution of plant cell wall degrading machinery underlies the functional diversity of forest fungi.</title>
        <authorList>
            <consortium name="US DOE Joint Genome Institute (JGI-PGF)"/>
            <person name="Eastwood D.C."/>
            <person name="Floudas D."/>
            <person name="Binder M."/>
            <person name="Majcherczyk A."/>
            <person name="Schneider P."/>
            <person name="Aerts A."/>
            <person name="Asiegbu F.O."/>
            <person name="Baker S.E."/>
            <person name="Barry K."/>
            <person name="Bendiksby M."/>
            <person name="Blumentritt M."/>
            <person name="Coutinho P.M."/>
            <person name="Cullen D."/>
            <person name="Cullen D."/>
            <person name="Gathman A."/>
            <person name="Goodell B."/>
            <person name="Henrissat B."/>
            <person name="Ihrmark K."/>
            <person name="Kauserud H."/>
            <person name="Kohler A."/>
            <person name="LaButti K."/>
            <person name="Lapidus A."/>
            <person name="Lavin J.L."/>
            <person name="Lee Y.-H."/>
            <person name="Lindquist E."/>
            <person name="Lilly W."/>
            <person name="Lucas S."/>
            <person name="Morin E."/>
            <person name="Murat C."/>
            <person name="Oguiza J.A."/>
            <person name="Park J."/>
            <person name="Pisabarro A.G."/>
            <person name="Riley R."/>
            <person name="Rosling A."/>
            <person name="Salamov A."/>
            <person name="Schmidt O."/>
            <person name="Schmutz J."/>
            <person name="Skrede I."/>
            <person name="Stenlid J."/>
            <person name="Wiebenga A."/>
            <person name="Xie X."/>
            <person name="Kues U."/>
            <person name="Hibbett D.S."/>
            <person name="Hoffmeister D."/>
            <person name="Hogberg N."/>
            <person name="Martin F."/>
            <person name="Grigoriev I.V."/>
            <person name="Watkinson S.C."/>
        </authorList>
    </citation>
    <scope>NUCLEOTIDE SEQUENCE</scope>
    <source>
        <strain evidence="2">S7.9</strain>
    </source>
</reference>
<dbReference type="Proteomes" id="UP000008064">
    <property type="component" value="Unassembled WGS sequence"/>
</dbReference>
<dbReference type="AlphaFoldDB" id="F8NWJ7"/>
<dbReference type="KEGG" id="sla:SERLADRAFT_469064"/>
<dbReference type="EMBL" id="GL945434">
    <property type="protein sequence ID" value="EGO25022.1"/>
    <property type="molecule type" value="Genomic_DNA"/>
</dbReference>
<organism>
    <name type="scientific">Serpula lacrymans var. lacrymans (strain S7.9)</name>
    <name type="common">Dry rot fungus</name>
    <dbReference type="NCBI Taxonomy" id="578457"/>
    <lineage>
        <taxon>Eukaryota</taxon>
        <taxon>Fungi</taxon>
        <taxon>Dikarya</taxon>
        <taxon>Basidiomycota</taxon>
        <taxon>Agaricomycotina</taxon>
        <taxon>Agaricomycetes</taxon>
        <taxon>Agaricomycetidae</taxon>
        <taxon>Boletales</taxon>
        <taxon>Coniophorineae</taxon>
        <taxon>Serpulaceae</taxon>
        <taxon>Serpula</taxon>
    </lineage>
</organism>
<dbReference type="HOGENOM" id="CLU_983739_0_0_1"/>
<dbReference type="RefSeq" id="XP_007319041.1">
    <property type="nucleotide sequence ID" value="XM_007318979.1"/>
</dbReference>